<name>A0A433VAU4_9CYAN</name>
<dbReference type="AlphaFoldDB" id="A0A433VAU4"/>
<dbReference type="InterPro" id="IPR011856">
    <property type="entry name" value="tRNA_endonuc-like_dom_sf"/>
</dbReference>
<comment type="caution">
    <text evidence="1">The sequence shown here is derived from an EMBL/GenBank/DDBJ whole genome shotgun (WGS) entry which is preliminary data.</text>
</comment>
<protein>
    <submittedName>
        <fullName evidence="1">Uncharacterized protein</fullName>
    </submittedName>
</protein>
<evidence type="ECO:0000313" key="1">
    <source>
        <dbReference type="EMBL" id="RUT03188.1"/>
    </source>
</evidence>
<reference evidence="1" key="2">
    <citation type="journal article" date="2019" name="Genome Biol. Evol.">
        <title>Day and night: Metabolic profiles and evolutionary relationships of six axenic non-marine cyanobacteria.</title>
        <authorList>
            <person name="Will S.E."/>
            <person name="Henke P."/>
            <person name="Boedeker C."/>
            <person name="Huang S."/>
            <person name="Brinkmann H."/>
            <person name="Rohde M."/>
            <person name="Jarek M."/>
            <person name="Friedl T."/>
            <person name="Seufert S."/>
            <person name="Schumacher M."/>
            <person name="Overmann J."/>
            <person name="Neumann-Schaal M."/>
            <person name="Petersen J."/>
        </authorList>
    </citation>
    <scope>NUCLEOTIDE SEQUENCE [LARGE SCALE GENOMIC DNA]</scope>
    <source>
        <strain evidence="1">PCC 7102</strain>
    </source>
</reference>
<evidence type="ECO:0000313" key="2">
    <source>
        <dbReference type="Proteomes" id="UP000271624"/>
    </source>
</evidence>
<dbReference type="GO" id="GO:0003676">
    <property type="term" value="F:nucleic acid binding"/>
    <property type="evidence" value="ECO:0007669"/>
    <property type="project" value="InterPro"/>
</dbReference>
<keyword evidence="2" id="KW-1185">Reference proteome</keyword>
<dbReference type="Proteomes" id="UP000271624">
    <property type="component" value="Unassembled WGS sequence"/>
</dbReference>
<sequence>MTSSYTVDLCRGLPRFLEAVDKNRNHYKPYKPDDFDYYALYLPHLDKVVIHRLVLLDVR</sequence>
<accession>A0A433VAU4</accession>
<gene>
    <name evidence="1" type="ORF">DSM106972_054960</name>
</gene>
<proteinExistence type="predicted"/>
<reference evidence="1" key="1">
    <citation type="submission" date="2018-12" db="EMBL/GenBank/DDBJ databases">
        <authorList>
            <person name="Will S."/>
            <person name="Neumann-Schaal M."/>
            <person name="Henke P."/>
        </authorList>
    </citation>
    <scope>NUCLEOTIDE SEQUENCE</scope>
    <source>
        <strain evidence="1">PCC 7102</strain>
    </source>
</reference>
<organism evidence="1 2">
    <name type="scientific">Dulcicalothrix desertica PCC 7102</name>
    <dbReference type="NCBI Taxonomy" id="232991"/>
    <lineage>
        <taxon>Bacteria</taxon>
        <taxon>Bacillati</taxon>
        <taxon>Cyanobacteriota</taxon>
        <taxon>Cyanophyceae</taxon>
        <taxon>Nostocales</taxon>
        <taxon>Calotrichaceae</taxon>
        <taxon>Dulcicalothrix</taxon>
    </lineage>
</organism>
<dbReference type="EMBL" id="RSCL01000014">
    <property type="protein sequence ID" value="RUT03188.1"/>
    <property type="molecule type" value="Genomic_DNA"/>
</dbReference>
<dbReference type="Gene3D" id="3.40.1350.10">
    <property type="match status" value="1"/>
</dbReference>